<dbReference type="Proteomes" id="UP000014660">
    <property type="component" value="Chromosome"/>
</dbReference>
<dbReference type="SUPFAM" id="SSF52540">
    <property type="entry name" value="P-loop containing nucleoside triphosphate hydrolases"/>
    <property type="match status" value="1"/>
</dbReference>
<proteinExistence type="predicted"/>
<accession>S0ATA6</accession>
<dbReference type="GeneID" id="16025493"/>
<dbReference type="PANTHER" id="PTHR41930:SF1">
    <property type="entry name" value="DEPHOSPHO-COA KINASE"/>
    <property type="match status" value="1"/>
</dbReference>
<dbReference type="EMBL" id="CP004145">
    <property type="protein sequence ID" value="AGO61295.1"/>
    <property type="molecule type" value="Genomic_DNA"/>
</dbReference>
<dbReference type="RefSeq" id="WP_009887347.1">
    <property type="nucleotide sequence ID" value="NC_021592.1"/>
</dbReference>
<organism evidence="1 2">
    <name type="scientific">Ferroplasma acidarmanus Fer1</name>
    <dbReference type="NCBI Taxonomy" id="333146"/>
    <lineage>
        <taxon>Archaea</taxon>
        <taxon>Methanobacteriati</taxon>
        <taxon>Thermoplasmatota</taxon>
        <taxon>Thermoplasmata</taxon>
        <taxon>Thermoplasmatales</taxon>
        <taxon>Ferroplasmaceae</taxon>
        <taxon>Ferroplasma</taxon>
    </lineage>
</organism>
<evidence type="ECO:0000313" key="1">
    <source>
        <dbReference type="EMBL" id="AGO61295.1"/>
    </source>
</evidence>
<name>S0ATA6_FERAC</name>
<evidence type="ECO:0000313" key="2">
    <source>
        <dbReference type="Proteomes" id="UP000014660"/>
    </source>
</evidence>
<dbReference type="KEGG" id="fac:FACI_IFERC01G1315"/>
<protein>
    <submittedName>
        <fullName evidence="1">Uncharacterized protein</fullName>
    </submittedName>
</protein>
<dbReference type="PANTHER" id="PTHR41930">
    <property type="entry name" value="UPF0200 PROTEIN MJ1399"/>
    <property type="match status" value="1"/>
</dbReference>
<dbReference type="Gene3D" id="3.40.50.300">
    <property type="entry name" value="P-loop containing nucleotide triphosphate hydrolases"/>
    <property type="match status" value="1"/>
</dbReference>
<dbReference type="Pfam" id="PF13238">
    <property type="entry name" value="AAA_18"/>
    <property type="match status" value="1"/>
</dbReference>
<keyword evidence="2" id="KW-1185">Reference proteome</keyword>
<gene>
    <name evidence="1" type="ORF">FACI_IFERC00001G1315</name>
</gene>
<reference evidence="1 2" key="1">
    <citation type="journal article" date="2007" name="Proc. Natl. Acad. Sci. U.S.A.">
        <title>Genome dynamics in a natural archaeal population.</title>
        <authorList>
            <person name="Allen E.E."/>
            <person name="Tyson G.W."/>
            <person name="Whitaker R.J."/>
            <person name="Detter J.C."/>
            <person name="Richardson P.M."/>
            <person name="Banfield J.F."/>
        </authorList>
    </citation>
    <scope>NUCLEOTIDE SEQUENCE [LARGE SCALE GENOMIC DNA]</scope>
    <source>
        <strain evidence="2">fer1</strain>
    </source>
</reference>
<dbReference type="InterPro" id="IPR027417">
    <property type="entry name" value="P-loop_NTPase"/>
</dbReference>
<dbReference type="PATRIC" id="fig|333146.12.peg.1341"/>
<dbReference type="HOGENOM" id="CLU_096329_1_0_2"/>
<sequence>MNMLIITGMPGSGKDEFVKVAKSMGFIDAHMGNTVKKNALEKKIPLDDGSIGAYATEERKKYGMDIWAKRTAELITEPDITIVDGLRNEEELDYFKGNFQNIIVIAVFANENDRLERILARDREDDSHNYNGMHQRDNRELSWGIGKVISLADYMIVNDSSLDEYHKNVKILLNHIISRHPEINIKSGA</sequence>
<dbReference type="AlphaFoldDB" id="S0ATA6"/>